<proteinExistence type="predicted"/>
<organism evidence="3 4">
    <name type="scientific">Laccaria amethystina LaAM-08-1</name>
    <dbReference type="NCBI Taxonomy" id="1095629"/>
    <lineage>
        <taxon>Eukaryota</taxon>
        <taxon>Fungi</taxon>
        <taxon>Dikarya</taxon>
        <taxon>Basidiomycota</taxon>
        <taxon>Agaricomycotina</taxon>
        <taxon>Agaricomycetes</taxon>
        <taxon>Agaricomycetidae</taxon>
        <taxon>Agaricales</taxon>
        <taxon>Agaricineae</taxon>
        <taxon>Hydnangiaceae</taxon>
        <taxon>Laccaria</taxon>
    </lineage>
</organism>
<evidence type="ECO:0000256" key="1">
    <source>
        <dbReference type="SAM" id="MobiDB-lite"/>
    </source>
</evidence>
<dbReference type="HOGENOM" id="CLU_346829_0_0_1"/>
<feature type="region of interest" description="Disordered" evidence="1">
    <location>
        <begin position="177"/>
        <end position="212"/>
    </location>
</feature>
<feature type="domain" description="NTF2" evidence="2">
    <location>
        <begin position="616"/>
        <end position="746"/>
    </location>
</feature>
<dbReference type="InterPro" id="IPR002075">
    <property type="entry name" value="NTF2_dom"/>
</dbReference>
<name>A0A0C9WMM7_9AGAR</name>
<feature type="compositionally biased region" description="Basic and acidic residues" evidence="1">
    <location>
        <begin position="261"/>
        <end position="273"/>
    </location>
</feature>
<evidence type="ECO:0000313" key="4">
    <source>
        <dbReference type="Proteomes" id="UP000054477"/>
    </source>
</evidence>
<feature type="compositionally biased region" description="Basic and acidic residues" evidence="1">
    <location>
        <begin position="510"/>
        <end position="522"/>
    </location>
</feature>
<feature type="region of interest" description="Disordered" evidence="1">
    <location>
        <begin position="747"/>
        <end position="766"/>
    </location>
</feature>
<dbReference type="Pfam" id="PF22602">
    <property type="entry name" value="NXF_NTF2"/>
    <property type="match status" value="1"/>
</dbReference>
<dbReference type="PROSITE" id="PS50177">
    <property type="entry name" value="NTF2_DOMAIN"/>
    <property type="match status" value="1"/>
</dbReference>
<dbReference type="OrthoDB" id="3265156at2759"/>
<evidence type="ECO:0000259" key="2">
    <source>
        <dbReference type="PROSITE" id="PS50177"/>
    </source>
</evidence>
<feature type="region of interest" description="Disordered" evidence="1">
    <location>
        <begin position="1"/>
        <end position="101"/>
    </location>
</feature>
<reference evidence="3 4" key="1">
    <citation type="submission" date="2014-04" db="EMBL/GenBank/DDBJ databases">
        <authorList>
            <consortium name="DOE Joint Genome Institute"/>
            <person name="Kuo A."/>
            <person name="Kohler A."/>
            <person name="Nagy L.G."/>
            <person name="Floudas D."/>
            <person name="Copeland A."/>
            <person name="Barry K.W."/>
            <person name="Cichocki N."/>
            <person name="Veneault-Fourrey C."/>
            <person name="LaButti K."/>
            <person name="Lindquist E.A."/>
            <person name="Lipzen A."/>
            <person name="Lundell T."/>
            <person name="Morin E."/>
            <person name="Murat C."/>
            <person name="Sun H."/>
            <person name="Tunlid A."/>
            <person name="Henrissat B."/>
            <person name="Grigoriev I.V."/>
            <person name="Hibbett D.S."/>
            <person name="Martin F."/>
            <person name="Nordberg H.P."/>
            <person name="Cantor M.N."/>
            <person name="Hua S.X."/>
        </authorList>
    </citation>
    <scope>NUCLEOTIDE SEQUENCE [LARGE SCALE GENOMIC DNA]</scope>
    <source>
        <strain evidence="3 4">LaAM-08-1</strain>
    </source>
</reference>
<reference evidence="4" key="2">
    <citation type="submission" date="2015-01" db="EMBL/GenBank/DDBJ databases">
        <title>Evolutionary Origins and Diversification of the Mycorrhizal Mutualists.</title>
        <authorList>
            <consortium name="DOE Joint Genome Institute"/>
            <consortium name="Mycorrhizal Genomics Consortium"/>
            <person name="Kohler A."/>
            <person name="Kuo A."/>
            <person name="Nagy L.G."/>
            <person name="Floudas D."/>
            <person name="Copeland A."/>
            <person name="Barry K.W."/>
            <person name="Cichocki N."/>
            <person name="Veneault-Fourrey C."/>
            <person name="LaButti K."/>
            <person name="Lindquist E.A."/>
            <person name="Lipzen A."/>
            <person name="Lundell T."/>
            <person name="Morin E."/>
            <person name="Murat C."/>
            <person name="Riley R."/>
            <person name="Ohm R."/>
            <person name="Sun H."/>
            <person name="Tunlid A."/>
            <person name="Henrissat B."/>
            <person name="Grigoriev I.V."/>
            <person name="Hibbett D.S."/>
            <person name="Martin F."/>
        </authorList>
    </citation>
    <scope>NUCLEOTIDE SEQUENCE [LARGE SCALE GENOMIC DNA]</scope>
    <source>
        <strain evidence="4">LaAM-08-1</strain>
    </source>
</reference>
<dbReference type="AlphaFoldDB" id="A0A0C9WMM7"/>
<keyword evidence="4" id="KW-1185">Reference proteome</keyword>
<accession>A0A0C9WMM7</accession>
<feature type="compositionally biased region" description="Polar residues" evidence="1">
    <location>
        <begin position="177"/>
        <end position="198"/>
    </location>
</feature>
<dbReference type="InterPro" id="IPR032710">
    <property type="entry name" value="NTF2-like_dom_sf"/>
</dbReference>
<dbReference type="SUPFAM" id="SSF54427">
    <property type="entry name" value="NTF2-like"/>
    <property type="match status" value="1"/>
</dbReference>
<feature type="region of interest" description="Disordered" evidence="1">
    <location>
        <begin position="436"/>
        <end position="522"/>
    </location>
</feature>
<feature type="compositionally biased region" description="Pro residues" evidence="1">
    <location>
        <begin position="276"/>
        <end position="286"/>
    </location>
</feature>
<feature type="region of interest" description="Disordered" evidence="1">
    <location>
        <begin position="236"/>
        <end position="339"/>
    </location>
</feature>
<evidence type="ECO:0000313" key="3">
    <source>
        <dbReference type="EMBL" id="KIJ91250.1"/>
    </source>
</evidence>
<dbReference type="InterPro" id="IPR018222">
    <property type="entry name" value="Nuclear_transport_factor_2_euk"/>
</dbReference>
<dbReference type="Proteomes" id="UP000054477">
    <property type="component" value="Unassembled WGS sequence"/>
</dbReference>
<gene>
    <name evidence="3" type="ORF">K443DRAFT_686199</name>
</gene>
<feature type="compositionally biased region" description="Low complexity" evidence="1">
    <location>
        <begin position="291"/>
        <end position="310"/>
    </location>
</feature>
<protein>
    <recommendedName>
        <fullName evidence="2">NTF2 domain-containing protein</fullName>
    </recommendedName>
</protein>
<dbReference type="EMBL" id="KN839033">
    <property type="protein sequence ID" value="KIJ91250.1"/>
    <property type="molecule type" value="Genomic_DNA"/>
</dbReference>
<dbReference type="Gene3D" id="3.10.450.50">
    <property type="match status" value="1"/>
</dbReference>
<sequence>MYRGRINGKAASGTTAVGHAEDSQPNESINKRMQMAPPRIATVAPPRKNNIGRRGSHQGRGGWPQTAIRGDKGWRGGRGGSSSRGGNRSSGIYTSDSGQGGSGQTYFTTFTTAASTPATWNSTPMEYLTQQFSTQNSTQLPGVPQEQGESRQPHFTTFTRTASEARSLTTWNSAPEQTMAQQLSPQNDAQLHTASQSRYHPPLPRKAPSSTQNLMQPYETHFARRSSTPSLNEITFNHEPQRSLSPRLITPDIPPLKRRKLDTEHEIHVKEGVEDIPPPKPKPPLPKRSTRSGSAAFSSSSVPSMQPPKSYLLANGLSPQIKPEPSSLSPPPPPPSRRLITESCTLFPLPDNCRKSHPNYHQNRKNLFREKISWLAGFGLKKKKVFFRDDGMVVDWTSIIPVWSDTLLPEAPSLAMVIQSAHKANTLSPDRLLQAKHASEAEAARASQESWRPASSKDHPKPKPSQRKFNPVPTPRRKPVAENSQVVEQGVGVKPERNSTDLDPAASDSYSRRVREEGDHTTEVVEGLVPLRSMSVEEIHHPVVKQEESPGFVGGDLLGFESNNVSRFASEDLVTQTLLHPEKHDSRHLTPIPDNKNSKGLGWEDVSTGWAELDAVALAFIDRYIRTFDSDRSKLEKAYTRNAIFSVRIHTPSPPKKFAPFLSDWGLLTSITTRKHIGRAQIIEHLSTLGPHQFCPHGAMRNVAYTLMLHNGLVLMTVHGEVVNPGGSEGGSELDDVVSLDQSFVLRKPESDEEEGGDGDGDRDGEAWPLEVLSHQMTVREVPLLSLEGVEEALPWVAGIVGGAGDGVAVDDVP</sequence>